<dbReference type="RefSeq" id="WP_109612538.1">
    <property type="nucleotide sequence ID" value="NZ_QGGG01000005.1"/>
</dbReference>
<dbReference type="GO" id="GO:0031419">
    <property type="term" value="F:cobalamin binding"/>
    <property type="evidence" value="ECO:0007669"/>
    <property type="project" value="InterPro"/>
</dbReference>
<dbReference type="EMBL" id="QGGG01000005">
    <property type="protein sequence ID" value="PWJ84479.1"/>
    <property type="molecule type" value="Genomic_DNA"/>
</dbReference>
<feature type="region of interest" description="Disordered" evidence="2">
    <location>
        <begin position="1"/>
        <end position="29"/>
    </location>
</feature>
<comment type="caution">
    <text evidence="4">The sequence shown here is derived from an EMBL/GenBank/DDBJ whole genome shotgun (WGS) entry which is preliminary data.</text>
</comment>
<gene>
    <name evidence="4" type="ORF">C7441_10595</name>
</gene>
<dbReference type="Pfam" id="PF01642">
    <property type="entry name" value="MM_CoA_mutase"/>
    <property type="match status" value="1"/>
</dbReference>
<dbReference type="STRING" id="1192868.GCA_000304395_02059"/>
<dbReference type="InterPro" id="IPR006099">
    <property type="entry name" value="MeMalonylCoA_mutase_a/b_cat"/>
</dbReference>
<dbReference type="SUPFAM" id="SSF51703">
    <property type="entry name" value="Cobalamin (vitamin B12)-dependent enzymes"/>
    <property type="match status" value="1"/>
</dbReference>
<feature type="compositionally biased region" description="Polar residues" evidence="2">
    <location>
        <begin position="14"/>
        <end position="27"/>
    </location>
</feature>
<keyword evidence="1" id="KW-0413">Isomerase</keyword>
<evidence type="ECO:0000256" key="2">
    <source>
        <dbReference type="SAM" id="MobiDB-lite"/>
    </source>
</evidence>
<dbReference type="PANTHER" id="PTHR48101:SF1">
    <property type="entry name" value="METHYLMALONYL-COA MUTASE, LARGE SUBUNIT"/>
    <property type="match status" value="1"/>
</dbReference>
<accession>A0A316C459</accession>
<dbReference type="Gene3D" id="3.20.20.240">
    <property type="entry name" value="Methylmalonyl-CoA mutase"/>
    <property type="match status" value="1"/>
</dbReference>
<dbReference type="AlphaFoldDB" id="A0A316C459"/>
<evidence type="ECO:0000259" key="3">
    <source>
        <dbReference type="Pfam" id="PF01642"/>
    </source>
</evidence>
<name>A0A316C459_PSESE</name>
<evidence type="ECO:0000256" key="1">
    <source>
        <dbReference type="ARBA" id="ARBA00023235"/>
    </source>
</evidence>
<evidence type="ECO:0000313" key="4">
    <source>
        <dbReference type="EMBL" id="PWJ84479.1"/>
    </source>
</evidence>
<feature type="domain" description="Methylmalonyl-CoA mutase alpha/beta chain catalytic" evidence="3">
    <location>
        <begin position="52"/>
        <end position="567"/>
    </location>
</feature>
<protein>
    <submittedName>
        <fullName evidence="4">Methylmalonyl-CoA mutase</fullName>
    </submittedName>
</protein>
<dbReference type="OrthoDB" id="9762378at2"/>
<dbReference type="GO" id="GO:0004494">
    <property type="term" value="F:methylmalonyl-CoA mutase activity"/>
    <property type="evidence" value="ECO:0007669"/>
    <property type="project" value="InterPro"/>
</dbReference>
<dbReference type="Proteomes" id="UP000245396">
    <property type="component" value="Unassembled WGS sequence"/>
</dbReference>
<dbReference type="NCBIfam" id="TIGR00641">
    <property type="entry name" value="acid_CoA_mut_N"/>
    <property type="match status" value="1"/>
</dbReference>
<evidence type="ECO:0000313" key="5">
    <source>
        <dbReference type="Proteomes" id="UP000245396"/>
    </source>
</evidence>
<keyword evidence="5" id="KW-1185">Reference proteome</keyword>
<proteinExistence type="predicted"/>
<dbReference type="InterPro" id="IPR016176">
    <property type="entry name" value="Cbl-dep_enz_cat"/>
</dbReference>
<dbReference type="InterPro" id="IPR006098">
    <property type="entry name" value="MMCoA_mutase_a_cat"/>
</dbReference>
<reference evidence="4 5" key="1">
    <citation type="submission" date="2018-05" db="EMBL/GenBank/DDBJ databases">
        <title>Genomic Encyclopedia of Type Strains, Phase IV (KMG-IV): sequencing the most valuable type-strain genomes for metagenomic binning, comparative biology and taxonomic classification.</title>
        <authorList>
            <person name="Goeker M."/>
        </authorList>
    </citation>
    <scope>NUCLEOTIDE SEQUENCE [LARGE SCALE GENOMIC DNA]</scope>
    <source>
        <strain evidence="4 5">DSM 6986</strain>
    </source>
</reference>
<organism evidence="4 5">
    <name type="scientific">Pseudaminobacter salicylatoxidans</name>
    <dbReference type="NCBI Taxonomy" id="93369"/>
    <lineage>
        <taxon>Bacteria</taxon>
        <taxon>Pseudomonadati</taxon>
        <taxon>Pseudomonadota</taxon>
        <taxon>Alphaproteobacteria</taxon>
        <taxon>Hyphomicrobiales</taxon>
        <taxon>Phyllobacteriaceae</taxon>
        <taxon>Pseudaminobacter</taxon>
    </lineage>
</organism>
<sequence length="574" mass="63875">MAATRMPNAVLQADQDQSDPVSPQSTDRAAWERTTLASSLDRLPRRQESFTTLSGLPIADLYTPDDVKGIDPLKDIGFPGEYPYTRGVHATMHRARPWTIRQVAGFGTAEDTNGRYKYLLDHGETGLSTDFDLPTLLGRDSDHPMGLPEIGRIGVAVDTLEDVRRLMADIPLDQVSTSYTINASAFVLIGMYEAVAKDQGVADNLITGTCQNDILKEYTAQNEYIYPPRDAVRLVVDTMEYAAKTMPRYNPVSVSGYHIREAGATAVQELAFTLGAGHCYVTEAMKRGIPADQVAPRVSFFWDIHNDFFEEICKLRAARRLWARMMRDWVGARDPRSWLMRAHSQTAGVSLTAQQPDNNIARTAIQALAAILGGTQSLHTNSKDEAYQIPSEGAIKIAVRTQQILALENRVADIIDPLAGSYYVENLTTRLEEEAEALLRQVLDRGGMVESIEDGFIQRQIADSSAAYQQALDEKREFMVGVNVHVDEDEELPFEHFELDPGMAERQIKRTRSIRRMRNQAETAAALKEVRAAAVNKENTMPAVSRAIRADATVGEICDVMREVYGEYSPPLVY</sequence>
<dbReference type="PANTHER" id="PTHR48101">
    <property type="entry name" value="METHYLMALONYL-COA MUTASE, MITOCHONDRIAL-RELATED"/>
    <property type="match status" value="1"/>
</dbReference>